<reference evidence="2" key="1">
    <citation type="submission" date="2020-08" db="EMBL/GenBank/DDBJ databases">
        <title>Multicomponent nature underlies the extraordinary mechanical properties of spider dragline silk.</title>
        <authorList>
            <person name="Kono N."/>
            <person name="Nakamura H."/>
            <person name="Mori M."/>
            <person name="Yoshida Y."/>
            <person name="Ohtoshi R."/>
            <person name="Malay A.D."/>
            <person name="Moran D.A.P."/>
            <person name="Tomita M."/>
            <person name="Numata K."/>
            <person name="Arakawa K."/>
        </authorList>
    </citation>
    <scope>NUCLEOTIDE SEQUENCE</scope>
</reference>
<accession>A0A8X6MHM9</accession>
<gene>
    <name evidence="2" type="ORF">TNIN_450691</name>
</gene>
<evidence type="ECO:0000313" key="2">
    <source>
        <dbReference type="EMBL" id="GFS58979.1"/>
    </source>
</evidence>
<dbReference type="GO" id="GO:0003676">
    <property type="term" value="F:nucleic acid binding"/>
    <property type="evidence" value="ECO:0007669"/>
    <property type="project" value="InterPro"/>
</dbReference>
<comment type="caution">
    <text evidence="2">The sequence shown here is derived from an EMBL/GenBank/DDBJ whole genome shotgun (WGS) entry which is preliminary data.</text>
</comment>
<sequence length="113" mass="12855">MAATGVDNLVFIDDNMNKFGYQKILQALYTHRSKIGTWEQLCLSTIEHTAKIVKEWLLCRTPNQLHSPPQSPNLNPIRPPLGELMKSSRAASSRQQETLRKAIEHAWGPQNFT</sequence>
<organism evidence="2 3">
    <name type="scientific">Trichonephila inaurata madagascariensis</name>
    <dbReference type="NCBI Taxonomy" id="2747483"/>
    <lineage>
        <taxon>Eukaryota</taxon>
        <taxon>Metazoa</taxon>
        <taxon>Ecdysozoa</taxon>
        <taxon>Arthropoda</taxon>
        <taxon>Chelicerata</taxon>
        <taxon>Arachnida</taxon>
        <taxon>Araneae</taxon>
        <taxon>Araneomorphae</taxon>
        <taxon>Entelegynae</taxon>
        <taxon>Araneoidea</taxon>
        <taxon>Nephilidae</taxon>
        <taxon>Trichonephila</taxon>
        <taxon>Trichonephila inaurata</taxon>
    </lineage>
</organism>
<dbReference type="AlphaFoldDB" id="A0A8X6MHM9"/>
<dbReference type="Proteomes" id="UP000886998">
    <property type="component" value="Unassembled WGS sequence"/>
</dbReference>
<keyword evidence="3" id="KW-1185">Reference proteome</keyword>
<proteinExistence type="predicted"/>
<name>A0A8X6MHM9_9ARAC</name>
<dbReference type="EMBL" id="BMAV01027388">
    <property type="protein sequence ID" value="GFS58979.1"/>
    <property type="molecule type" value="Genomic_DNA"/>
</dbReference>
<evidence type="ECO:0000256" key="1">
    <source>
        <dbReference type="SAM" id="MobiDB-lite"/>
    </source>
</evidence>
<evidence type="ECO:0000313" key="3">
    <source>
        <dbReference type="Proteomes" id="UP000886998"/>
    </source>
</evidence>
<feature type="compositionally biased region" description="Polar residues" evidence="1">
    <location>
        <begin position="65"/>
        <end position="74"/>
    </location>
</feature>
<dbReference type="Gene3D" id="3.30.420.10">
    <property type="entry name" value="Ribonuclease H-like superfamily/Ribonuclease H"/>
    <property type="match status" value="1"/>
</dbReference>
<dbReference type="InterPro" id="IPR036397">
    <property type="entry name" value="RNaseH_sf"/>
</dbReference>
<feature type="region of interest" description="Disordered" evidence="1">
    <location>
        <begin position="65"/>
        <end position="113"/>
    </location>
</feature>
<protein>
    <submittedName>
        <fullName evidence="2">Uncharacterized protein</fullName>
    </submittedName>
</protein>